<protein>
    <submittedName>
        <fullName evidence="1">Uncharacterized protein</fullName>
    </submittedName>
</protein>
<dbReference type="RefSeq" id="WP_077537319.1">
    <property type="nucleotide sequence ID" value="NZ_CP019628.1"/>
</dbReference>
<dbReference type="Proteomes" id="UP000188243">
    <property type="component" value="Chromosome"/>
</dbReference>
<accession>A0A1Q2GZW3</accession>
<dbReference type="AlphaFoldDB" id="A0A1Q2GZW3"/>
<gene>
    <name evidence="1" type="ORF">B0W48_12945</name>
</gene>
<dbReference type="EMBL" id="CP019628">
    <property type="protein sequence ID" value="AQQ00633.1"/>
    <property type="molecule type" value="Genomic_DNA"/>
</dbReference>
<evidence type="ECO:0000313" key="1">
    <source>
        <dbReference type="EMBL" id="AQQ00633.1"/>
    </source>
</evidence>
<evidence type="ECO:0000313" key="2">
    <source>
        <dbReference type="Proteomes" id="UP000188243"/>
    </source>
</evidence>
<sequence>MFDKLSQFNALDITTASLISNDKELIESGSLLAFLDKLSHSLLTIEDNTALTVFDELHMLGITRTEIKTKLDKLYDAVDANEELRPSDFLALGELIGELNALNRYSKSLMYHQGIALKSKKVAKLRQLKTLTYKRVVKELYQIVSAKEAYNSFDAWAVVSSIDLLLRMYLNPKLVISEHKATQSLAKYIGVNLSKGKRSQQQVKQRDIVFSYLEKHFACDCTTLYQSFFDSGCQDINGIAIPQEDRRLKLAYSAIDKLIKLKAFQSLKPNISLDVLVDKILKGLAKKYRISVFDGYNEAIYISNLYAKIPSYEPFYYQNNRAHKKLRSIQSGKLDEMVSNVFKKTAFM</sequence>
<dbReference type="STRING" id="247523.B0W48_12945"/>
<organism evidence="1 2">
    <name type="scientific">Pseudoalteromonas aliena</name>
    <dbReference type="NCBI Taxonomy" id="247523"/>
    <lineage>
        <taxon>Bacteria</taxon>
        <taxon>Pseudomonadati</taxon>
        <taxon>Pseudomonadota</taxon>
        <taxon>Gammaproteobacteria</taxon>
        <taxon>Alteromonadales</taxon>
        <taxon>Pseudoalteromonadaceae</taxon>
        <taxon>Pseudoalteromonas</taxon>
    </lineage>
</organism>
<dbReference type="KEGG" id="paln:B0W48_12945"/>
<name>A0A1Q2GZW3_9GAMM</name>
<reference evidence="1 2" key="1">
    <citation type="submission" date="2017-02" db="EMBL/GenBank/DDBJ databases">
        <title>Complete genome sequence of the cold-active Pseudoalteromonas aliena strain EH1 isolated from Arctic seawater.</title>
        <authorList>
            <person name="Kim E."/>
            <person name="Heo E."/>
            <person name="Kim H."/>
            <person name="Kim D."/>
        </authorList>
    </citation>
    <scope>NUCLEOTIDE SEQUENCE [LARGE SCALE GENOMIC DNA]</scope>
    <source>
        <strain evidence="1 2">EH1</strain>
    </source>
</reference>
<proteinExistence type="predicted"/>